<dbReference type="Proteomes" id="UP001153678">
    <property type="component" value="Unassembled WGS sequence"/>
</dbReference>
<sequence length="58" mass="6767">SKLLDPNKYLENDDMEKDLKDPFAVASNIKFTPKEKNNRKIILAINNVFAQNNNFREV</sequence>
<proteinExistence type="predicted"/>
<evidence type="ECO:0000313" key="1">
    <source>
        <dbReference type="EMBL" id="CAI2192989.1"/>
    </source>
</evidence>
<organism evidence="1 2">
    <name type="scientific">Funneliformis geosporum</name>
    <dbReference type="NCBI Taxonomy" id="1117311"/>
    <lineage>
        <taxon>Eukaryota</taxon>
        <taxon>Fungi</taxon>
        <taxon>Fungi incertae sedis</taxon>
        <taxon>Mucoromycota</taxon>
        <taxon>Glomeromycotina</taxon>
        <taxon>Glomeromycetes</taxon>
        <taxon>Glomerales</taxon>
        <taxon>Glomeraceae</taxon>
        <taxon>Funneliformis</taxon>
    </lineage>
</organism>
<gene>
    <name evidence="1" type="ORF">FWILDA_LOCUS15852</name>
</gene>
<protein>
    <submittedName>
        <fullName evidence="1">14829_t:CDS:1</fullName>
    </submittedName>
</protein>
<keyword evidence="2" id="KW-1185">Reference proteome</keyword>
<reference evidence="1" key="1">
    <citation type="submission" date="2022-08" db="EMBL/GenBank/DDBJ databases">
        <authorList>
            <person name="Kallberg Y."/>
            <person name="Tangrot J."/>
            <person name="Rosling A."/>
        </authorList>
    </citation>
    <scope>NUCLEOTIDE SEQUENCE</scope>
    <source>
        <strain evidence="1">Wild A</strain>
    </source>
</reference>
<dbReference type="EMBL" id="CAMKVN010008933">
    <property type="protein sequence ID" value="CAI2192989.1"/>
    <property type="molecule type" value="Genomic_DNA"/>
</dbReference>
<feature type="non-terminal residue" evidence="1">
    <location>
        <position position="1"/>
    </location>
</feature>
<evidence type="ECO:0000313" key="2">
    <source>
        <dbReference type="Proteomes" id="UP001153678"/>
    </source>
</evidence>
<name>A0A9W4T5N7_9GLOM</name>
<comment type="caution">
    <text evidence="1">The sequence shown here is derived from an EMBL/GenBank/DDBJ whole genome shotgun (WGS) entry which is preliminary data.</text>
</comment>
<accession>A0A9W4T5N7</accession>
<dbReference type="AlphaFoldDB" id="A0A9W4T5N7"/>